<dbReference type="SMART" id="SM00213">
    <property type="entry name" value="UBQ"/>
    <property type="match status" value="1"/>
</dbReference>
<feature type="compositionally biased region" description="Polar residues" evidence="3">
    <location>
        <begin position="490"/>
        <end position="506"/>
    </location>
</feature>
<dbReference type="Gene3D" id="3.10.20.90">
    <property type="entry name" value="Phosphatidylinositol 3-kinase Catalytic Subunit, Chain A, domain 1"/>
    <property type="match status" value="1"/>
</dbReference>
<dbReference type="Proteomes" id="UP000594454">
    <property type="component" value="Chromosome 5"/>
</dbReference>
<dbReference type="InterPro" id="IPR000626">
    <property type="entry name" value="Ubiquitin-like_dom"/>
</dbReference>
<evidence type="ECO:0000256" key="1">
    <source>
        <dbReference type="ARBA" id="ARBA00004123"/>
    </source>
</evidence>
<feature type="compositionally biased region" description="Low complexity" evidence="3">
    <location>
        <begin position="174"/>
        <end position="208"/>
    </location>
</feature>
<dbReference type="AlphaFoldDB" id="A0A7R8V1X6"/>
<feature type="compositionally biased region" description="Low complexity" evidence="3">
    <location>
        <begin position="326"/>
        <end position="349"/>
    </location>
</feature>
<protein>
    <recommendedName>
        <fullName evidence="4">Ubiquitin-like domain-containing protein</fullName>
    </recommendedName>
</protein>
<dbReference type="EMBL" id="LR899013">
    <property type="protein sequence ID" value="CAD7090129.1"/>
    <property type="molecule type" value="Genomic_DNA"/>
</dbReference>
<keyword evidence="6" id="KW-1185">Reference proteome</keyword>
<comment type="subcellular location">
    <subcellularLocation>
        <location evidence="1">Nucleus</location>
    </subcellularLocation>
</comment>
<evidence type="ECO:0000313" key="5">
    <source>
        <dbReference type="EMBL" id="CAD7090129.1"/>
    </source>
</evidence>
<dbReference type="Pfam" id="PF00240">
    <property type="entry name" value="ubiquitin"/>
    <property type="match status" value="1"/>
</dbReference>
<feature type="region of interest" description="Disordered" evidence="3">
    <location>
        <begin position="422"/>
        <end position="513"/>
    </location>
</feature>
<dbReference type="InterPro" id="IPR029071">
    <property type="entry name" value="Ubiquitin-like_domsf"/>
</dbReference>
<feature type="region of interest" description="Disordered" evidence="3">
    <location>
        <begin position="173"/>
        <end position="218"/>
    </location>
</feature>
<dbReference type="FunCoup" id="A0A7R8V1X6">
    <property type="interactions" value="637"/>
</dbReference>
<name>A0A7R8V1X6_HERIL</name>
<feature type="compositionally biased region" description="Polar residues" evidence="3">
    <location>
        <begin position="812"/>
        <end position="828"/>
    </location>
</feature>
<feature type="region of interest" description="Disordered" evidence="3">
    <location>
        <begin position="234"/>
        <end position="301"/>
    </location>
</feature>
<dbReference type="InParanoid" id="A0A7R8V1X6"/>
<feature type="compositionally biased region" description="Polar residues" evidence="3">
    <location>
        <begin position="209"/>
        <end position="218"/>
    </location>
</feature>
<evidence type="ECO:0000256" key="3">
    <source>
        <dbReference type="SAM" id="MobiDB-lite"/>
    </source>
</evidence>
<evidence type="ECO:0000313" key="6">
    <source>
        <dbReference type="Proteomes" id="UP000594454"/>
    </source>
</evidence>
<feature type="compositionally biased region" description="Polar residues" evidence="3">
    <location>
        <begin position="350"/>
        <end position="363"/>
    </location>
</feature>
<reference evidence="5 6" key="1">
    <citation type="submission" date="2020-11" db="EMBL/GenBank/DDBJ databases">
        <authorList>
            <person name="Wallbank WR R."/>
            <person name="Pardo Diaz C."/>
            <person name="Kozak K."/>
            <person name="Martin S."/>
            <person name="Jiggins C."/>
            <person name="Moest M."/>
            <person name="Warren A I."/>
            <person name="Generalovic N T."/>
            <person name="Byers J.R.P. K."/>
            <person name="Montejo-Kovacevich G."/>
            <person name="Yen C E."/>
        </authorList>
    </citation>
    <scope>NUCLEOTIDE SEQUENCE [LARGE SCALE GENOMIC DNA]</scope>
</reference>
<sequence length="867" mass="91616">MDKSSSSSTASSPGSSSSGRDINAAPGCGSSDLGTIPMSTPPPPPPINLNITTTTGGSFTVLVDAQNSVENLKKIIAKKLKVAKDRICLLHRERELHVGTLKDNGLADGSKIILIPNVETGLLAQRPENTVMQALESLNDAQVNDFLSGKTPLNLSMRLGDHMMLIQLQLSTVNPSSPSHTNSRSRSSQRSSSGKSSTSSASTSNSTPVGSNNLISGNQQHTIRLEHLTSSRLINSSNSQEGPGETTSSQTPNNVSSVARGLSIPMPSSSVKEAGSPSSEERRPIPECCSSSNNSSFPNESLLEQSPIKSLSNLVSSPIKTTSITNIPTITSNFNPIDSNSNSNANDNSRQTLGTVASTPSPSCSDPISAKLTSCLCKRLSSNNRNCDLSQCQTRQDTSMTPVGSSCSYANNGEMCSRRMMATSTPNSSQTAAKQSGNPAFLHKTANNPIVRSKHHRHHHHSHHHHPHHHYASSTSNMLRKAVSLERNRTSPVESPTTIASATENTSSDSLYDLDDSMSTISATDSRALAEASRNLTQTLRKLSKEVFTSKVDLSDETPRKSGSGAVIESMKNHGKGIYSGTFSGTLNPALQDRYGRPKRDISTVIHILNDLLSATPQYSRGARICFESPSSSKSGKVKSLTSNDGCNKCYSVSKSSNCVYGECNGHYSGSNTASSSNTCHRSSTTGDNCSCCAQDSGFSFETSQSLISSSECSSLVSNSADVNSSNNTSSSCTCSFLRSSKNTSSDSLNATLQDINTSSSADKTICSKCVAELENNKTKCKLDQLRLVMQQSKQRREARKLKGAPYGARVVSTSTSATNGSPTTSPNGPAGNTSTSSAATGSTIAPLASPSEVSPNHIVEEVNTLA</sequence>
<dbReference type="OrthoDB" id="1916003at2759"/>
<dbReference type="GO" id="GO:0005634">
    <property type="term" value="C:nucleus"/>
    <property type="evidence" value="ECO:0007669"/>
    <property type="project" value="UniProtKB-SubCell"/>
</dbReference>
<gene>
    <name evidence="5" type="ORF">HERILL_LOCUS12633</name>
</gene>
<organism evidence="5 6">
    <name type="scientific">Hermetia illucens</name>
    <name type="common">Black soldier fly</name>
    <dbReference type="NCBI Taxonomy" id="343691"/>
    <lineage>
        <taxon>Eukaryota</taxon>
        <taxon>Metazoa</taxon>
        <taxon>Ecdysozoa</taxon>
        <taxon>Arthropoda</taxon>
        <taxon>Hexapoda</taxon>
        <taxon>Insecta</taxon>
        <taxon>Pterygota</taxon>
        <taxon>Neoptera</taxon>
        <taxon>Endopterygota</taxon>
        <taxon>Diptera</taxon>
        <taxon>Brachycera</taxon>
        <taxon>Stratiomyomorpha</taxon>
        <taxon>Stratiomyidae</taxon>
        <taxon>Hermetiinae</taxon>
        <taxon>Hermetia</taxon>
    </lineage>
</organism>
<feature type="compositionally biased region" description="Polar residues" evidence="3">
    <location>
        <begin position="422"/>
        <end position="438"/>
    </location>
</feature>
<dbReference type="InterPro" id="IPR039336">
    <property type="entry name" value="Midnolin"/>
</dbReference>
<feature type="compositionally biased region" description="Basic residues" evidence="3">
    <location>
        <begin position="452"/>
        <end position="471"/>
    </location>
</feature>
<dbReference type="PANTHER" id="PTHR23010">
    <property type="entry name" value="MIDNOLIN"/>
    <property type="match status" value="1"/>
</dbReference>
<dbReference type="SUPFAM" id="SSF54236">
    <property type="entry name" value="Ubiquitin-like"/>
    <property type="match status" value="1"/>
</dbReference>
<keyword evidence="2" id="KW-0539">Nucleus</keyword>
<feature type="compositionally biased region" description="Polar residues" evidence="3">
    <location>
        <begin position="234"/>
        <end position="257"/>
    </location>
</feature>
<feature type="compositionally biased region" description="Low complexity" evidence="3">
    <location>
        <begin position="831"/>
        <end position="846"/>
    </location>
</feature>
<dbReference type="PROSITE" id="PS50053">
    <property type="entry name" value="UBIQUITIN_2"/>
    <property type="match status" value="1"/>
</dbReference>
<evidence type="ECO:0000259" key="4">
    <source>
        <dbReference type="PROSITE" id="PS50053"/>
    </source>
</evidence>
<feature type="region of interest" description="Disordered" evidence="3">
    <location>
        <begin position="794"/>
        <end position="867"/>
    </location>
</feature>
<evidence type="ECO:0000256" key="2">
    <source>
        <dbReference type="ARBA" id="ARBA00023242"/>
    </source>
</evidence>
<feature type="compositionally biased region" description="Low complexity" evidence="3">
    <location>
        <begin position="1"/>
        <end position="18"/>
    </location>
</feature>
<feature type="region of interest" description="Disordered" evidence="3">
    <location>
        <begin position="326"/>
        <end position="363"/>
    </location>
</feature>
<proteinExistence type="predicted"/>
<dbReference type="PANTHER" id="PTHR23010:SF1">
    <property type="entry name" value="MIDNOLIN"/>
    <property type="match status" value="1"/>
</dbReference>
<feature type="domain" description="Ubiquitin-like" evidence="4">
    <location>
        <begin position="47"/>
        <end position="121"/>
    </location>
</feature>
<feature type="compositionally biased region" description="Low complexity" evidence="3">
    <location>
        <begin position="286"/>
        <end position="301"/>
    </location>
</feature>
<accession>A0A7R8V1X6</accession>
<feature type="region of interest" description="Disordered" evidence="3">
    <location>
        <begin position="1"/>
        <end position="49"/>
    </location>
</feature>